<protein>
    <submittedName>
        <fullName evidence="5">Type IV prepilin peptidase TadV/CpaA</fullName>
        <ecNumber evidence="5">3.4.23.43</ecNumber>
    </submittedName>
</protein>
<dbReference type="GO" id="GO:0004190">
    <property type="term" value="F:aspartic-type endopeptidase activity"/>
    <property type="evidence" value="ECO:0007669"/>
    <property type="project" value="UniProtKB-EC"/>
</dbReference>
<feature type="transmembrane region" description="Helical" evidence="3">
    <location>
        <begin position="55"/>
        <end position="75"/>
    </location>
</feature>
<feature type="region of interest" description="Disordered" evidence="2">
    <location>
        <begin position="143"/>
        <end position="167"/>
    </location>
</feature>
<feature type="transmembrane region" description="Helical" evidence="3">
    <location>
        <begin position="170"/>
        <end position="187"/>
    </location>
</feature>
<feature type="transmembrane region" description="Helical" evidence="3">
    <location>
        <begin position="29"/>
        <end position="48"/>
    </location>
</feature>
<keyword evidence="3" id="KW-1133">Transmembrane helix</keyword>
<evidence type="ECO:0000259" key="4">
    <source>
        <dbReference type="Pfam" id="PF01478"/>
    </source>
</evidence>
<keyword evidence="3" id="KW-0472">Membrane</keyword>
<comment type="similarity">
    <text evidence="1">Belongs to the peptidase A24 family.</text>
</comment>
<keyword evidence="3" id="KW-0812">Transmembrane</keyword>
<dbReference type="GeneID" id="69970580"/>
<feature type="transmembrane region" description="Helical" evidence="3">
    <location>
        <begin position="87"/>
        <end position="115"/>
    </location>
</feature>
<keyword evidence="5" id="KW-0378">Hydrolase</keyword>
<reference evidence="5 6" key="1">
    <citation type="journal article" date="2014" name="Genome Announc.">
        <title>Draft Genome Sequence of the Haloacid-Degrading Burkholderia caribensis Strain MBA4.</title>
        <authorList>
            <person name="Pan Y."/>
            <person name="Kong K.F."/>
            <person name="Tsang J.S."/>
        </authorList>
    </citation>
    <scope>NUCLEOTIDE SEQUENCE [LARGE SCALE GENOMIC DNA]</scope>
    <source>
        <strain evidence="5 6">MBA4</strain>
    </source>
</reference>
<dbReference type="KEGG" id="bcai:K788_0005788"/>
<evidence type="ECO:0000256" key="1">
    <source>
        <dbReference type="ARBA" id="ARBA00005801"/>
    </source>
</evidence>
<accession>A0A0P0REJ2</accession>
<organism evidence="5 6">
    <name type="scientific">Paraburkholderia caribensis MBA4</name>
    <dbReference type="NCBI Taxonomy" id="1323664"/>
    <lineage>
        <taxon>Bacteria</taxon>
        <taxon>Pseudomonadati</taxon>
        <taxon>Pseudomonadota</taxon>
        <taxon>Betaproteobacteria</taxon>
        <taxon>Burkholderiales</taxon>
        <taxon>Burkholderiaceae</taxon>
        <taxon>Paraburkholderia</taxon>
    </lineage>
</organism>
<dbReference type="InterPro" id="IPR050882">
    <property type="entry name" value="Prepilin_peptidase/N-MTase"/>
</dbReference>
<dbReference type="EC" id="3.4.23.43" evidence="5"/>
<dbReference type="EMBL" id="CP012747">
    <property type="protein sequence ID" value="ALL66638.1"/>
    <property type="molecule type" value="Genomic_DNA"/>
</dbReference>
<evidence type="ECO:0000313" key="5">
    <source>
        <dbReference type="EMBL" id="ALL66638.1"/>
    </source>
</evidence>
<evidence type="ECO:0000313" key="6">
    <source>
        <dbReference type="Proteomes" id="UP000019146"/>
    </source>
</evidence>
<dbReference type="PANTHER" id="PTHR30487">
    <property type="entry name" value="TYPE 4 PREPILIN-LIKE PROTEINS LEADER PEPTIDE-PROCESSING ENZYME"/>
    <property type="match status" value="1"/>
</dbReference>
<dbReference type="RefSeq" id="WP_035988041.1">
    <property type="nucleotide sequence ID" value="NZ_CP012747.1"/>
</dbReference>
<sequence>MNGVPFPVGPCVLALVVMAAIYDIHARRIPNWLVVIGLVAGLVVQCALHGAIDGMLLWAGGTLTGGAVLLPGYLLRMMGAGDVKLMAAVGCFCGASGAFEAALMVCMVGGVWALAELLRHRQMRAGLHNMAAVLIDVSMPAGGAPRDSGQATGNTGNTGNTRTRRPTTGTLPYGVAIAIGTMLSLFMNV</sequence>
<dbReference type="GO" id="GO:0005886">
    <property type="term" value="C:plasma membrane"/>
    <property type="evidence" value="ECO:0007669"/>
    <property type="project" value="TreeGrafter"/>
</dbReference>
<feature type="compositionally biased region" description="Low complexity" evidence="2">
    <location>
        <begin position="152"/>
        <end position="167"/>
    </location>
</feature>
<dbReference type="Gene3D" id="1.20.120.1220">
    <property type="match status" value="1"/>
</dbReference>
<dbReference type="GO" id="GO:0006465">
    <property type="term" value="P:signal peptide processing"/>
    <property type="evidence" value="ECO:0007669"/>
    <property type="project" value="TreeGrafter"/>
</dbReference>
<dbReference type="Proteomes" id="UP000019146">
    <property type="component" value="Chromosome 2"/>
</dbReference>
<evidence type="ECO:0000256" key="2">
    <source>
        <dbReference type="SAM" id="MobiDB-lite"/>
    </source>
</evidence>
<dbReference type="PANTHER" id="PTHR30487:SF0">
    <property type="entry name" value="PREPILIN LEADER PEPTIDASE_N-METHYLTRANSFERASE-RELATED"/>
    <property type="match status" value="1"/>
</dbReference>
<evidence type="ECO:0000256" key="3">
    <source>
        <dbReference type="SAM" id="Phobius"/>
    </source>
</evidence>
<feature type="domain" description="Prepilin type IV endopeptidase peptidase" evidence="4">
    <location>
        <begin position="13"/>
        <end position="114"/>
    </location>
</feature>
<dbReference type="InterPro" id="IPR000045">
    <property type="entry name" value="Prepilin_IV_endopep_pep"/>
</dbReference>
<gene>
    <name evidence="5" type="ORF">K788_0005788</name>
</gene>
<name>A0A0P0REJ2_9BURK</name>
<dbReference type="Pfam" id="PF01478">
    <property type="entry name" value="Peptidase_A24"/>
    <property type="match status" value="1"/>
</dbReference>
<dbReference type="AlphaFoldDB" id="A0A0P0REJ2"/>
<proteinExistence type="inferred from homology"/>